<name>Q52TA3_ENTAG</name>
<dbReference type="Gene3D" id="3.90.180.10">
    <property type="entry name" value="Medium-chain alcohol dehydrogenases, catalytic domain"/>
    <property type="match status" value="1"/>
</dbReference>
<evidence type="ECO:0000313" key="2">
    <source>
        <dbReference type="EMBL" id="AAY15211.1"/>
    </source>
</evidence>
<accession>Q52TA3</accession>
<reference evidence="2" key="1">
    <citation type="submission" date="2005-03" db="EMBL/GenBank/DDBJ databases">
        <title>Pantoe agglomerans (Erwinia herbicola ATCC 21998) sorbitol dehydrogenase gene.</title>
        <authorList>
            <person name="Qazi P.H."/>
            <person name="Verma V."/>
            <person name="Kumar R."/>
            <person name="Qazi G.N."/>
        </authorList>
    </citation>
    <scope>NUCLEOTIDE SEQUENCE</scope>
    <source>
        <strain evidence="2">ATCC 21998</strain>
    </source>
</reference>
<proteinExistence type="predicted"/>
<protein>
    <submittedName>
        <fullName evidence="2">Sorbitol dehydrogenase</fullName>
    </submittedName>
</protein>
<dbReference type="SUPFAM" id="SSF51905">
    <property type="entry name" value="FAD/NAD(P)-binding domain"/>
    <property type="match status" value="1"/>
</dbReference>
<dbReference type="InterPro" id="IPR011032">
    <property type="entry name" value="GroES-like_sf"/>
</dbReference>
<dbReference type="Pfam" id="PF08240">
    <property type="entry name" value="ADH_N"/>
    <property type="match status" value="1"/>
</dbReference>
<feature type="domain" description="Alcohol dehydrogenase-like N-terminal" evidence="1">
    <location>
        <begin position="56"/>
        <end position="113"/>
    </location>
</feature>
<evidence type="ECO:0000259" key="1">
    <source>
        <dbReference type="Pfam" id="PF08240"/>
    </source>
</evidence>
<gene>
    <name evidence="2" type="primary">SLDH</name>
</gene>
<organism evidence="2">
    <name type="scientific">Enterobacter agglomerans</name>
    <name type="common">Erwinia herbicola</name>
    <name type="synonym">Pantoea agglomerans</name>
    <dbReference type="NCBI Taxonomy" id="549"/>
    <lineage>
        <taxon>Bacteria</taxon>
        <taxon>Pseudomonadati</taxon>
        <taxon>Pseudomonadota</taxon>
        <taxon>Gammaproteobacteria</taxon>
        <taxon>Enterobacterales</taxon>
        <taxon>Erwiniaceae</taxon>
        <taxon>Pantoea</taxon>
        <taxon>Pantoea agglomerans group</taxon>
    </lineage>
</organism>
<dbReference type="AlphaFoldDB" id="Q52TA3"/>
<dbReference type="InterPro" id="IPR036188">
    <property type="entry name" value="FAD/NAD-bd_sf"/>
</dbReference>
<dbReference type="EMBL" id="AY960983">
    <property type="protein sequence ID" value="AAY15211.1"/>
    <property type="molecule type" value="Genomic_DNA"/>
</dbReference>
<sequence>MNALKPYEERDMPILEADVRTVESADVVYLTRKLAWDCWLSSFAYSNIGGSTGGYVCAPEFSGEVIASGSEVTDIEIGDRDAGCPALYCGECEYCKKGEFARCRKLTGPDGAAYQQGYLRVVGGEIWHWAGCAWRYLPSDFELHSRCGDGRDWAIKYADLEPFYYQAEVLLGVAGPNLDVVDLGSPRSHDYPVQEVPLSYGADQFRKLILEKTNYRVVHEPQARNTRPFDKRPTCEGNNNCVPICPIGAVYNGIHSVNRAEAAGARIIPTAVVGFSCRSGYITYYICTSFCLCEKRWRRSVPRNWIRRCNYRTFLLWTRFVTAHGGANVVRILCISLTIIRSTSQRVWRLPTISGKSWKSRSVVAPLLPFVSSVITKALPTPTTGSHGAKHIKTFWAFLTPKSITRFPSQQGRVVTIPRSCSRNCWLGSVVLILNRQRVTSRSAIRRAARSWEQTPPIRINIEPVITHRLHLLKDQKFLSESMKEINFSGKYYFLPR</sequence>
<dbReference type="InterPro" id="IPR013154">
    <property type="entry name" value="ADH-like_N"/>
</dbReference>
<dbReference type="SUPFAM" id="SSF50129">
    <property type="entry name" value="GroES-like"/>
    <property type="match status" value="1"/>
</dbReference>